<dbReference type="AlphaFoldDB" id="A0A1W2TR27"/>
<organism evidence="2">
    <name type="scientific">Rosellinia necatrix</name>
    <name type="common">White root-rot fungus</name>
    <dbReference type="NCBI Taxonomy" id="77044"/>
    <lineage>
        <taxon>Eukaryota</taxon>
        <taxon>Fungi</taxon>
        <taxon>Dikarya</taxon>
        <taxon>Ascomycota</taxon>
        <taxon>Pezizomycotina</taxon>
        <taxon>Sordariomycetes</taxon>
        <taxon>Xylariomycetidae</taxon>
        <taxon>Xylariales</taxon>
        <taxon>Xylariaceae</taxon>
        <taxon>Rosellinia</taxon>
    </lineage>
</organism>
<protein>
    <submittedName>
        <fullName evidence="2">Uncharacterized protein</fullName>
    </submittedName>
</protein>
<gene>
    <name evidence="2" type="ORF">SAMD00023353_5100510</name>
</gene>
<proteinExistence type="predicted"/>
<name>A0A1W2TR27_ROSNE</name>
<sequence>MVKEGRTPRKDVYRNHGRTQKASDQGAAMTKTAPGKLQTDRPTPESPETASGQCQTQKTGANPQGKVSSKHRPLRSFLAAQAAGAAKRAENARAKINHYIWGDEPPQLGMDDETEAIANKVYSILKEENSPVLEYFERKDSCDLSELPPDVKSSFERAIRTQVQEVQRIGSNQLTRILR</sequence>
<feature type="region of interest" description="Disordered" evidence="1">
    <location>
        <begin position="1"/>
        <end position="72"/>
    </location>
</feature>
<evidence type="ECO:0000256" key="1">
    <source>
        <dbReference type="SAM" id="MobiDB-lite"/>
    </source>
</evidence>
<evidence type="ECO:0000313" key="3">
    <source>
        <dbReference type="Proteomes" id="UP000054516"/>
    </source>
</evidence>
<reference evidence="2" key="1">
    <citation type="submission" date="2016-03" db="EMBL/GenBank/DDBJ databases">
        <title>Draft genome sequence of Rosellinia necatrix.</title>
        <authorList>
            <person name="Kanematsu S."/>
        </authorList>
    </citation>
    <scope>NUCLEOTIDE SEQUENCE [LARGE SCALE GENOMIC DNA]</scope>
    <source>
        <strain evidence="2">W97</strain>
    </source>
</reference>
<evidence type="ECO:0000313" key="2">
    <source>
        <dbReference type="EMBL" id="GAP90930.1"/>
    </source>
</evidence>
<feature type="compositionally biased region" description="Polar residues" evidence="1">
    <location>
        <begin position="46"/>
        <end position="67"/>
    </location>
</feature>
<keyword evidence="3" id="KW-1185">Reference proteome</keyword>
<dbReference type="Proteomes" id="UP000054516">
    <property type="component" value="Unassembled WGS sequence"/>
</dbReference>
<accession>A0A1W2TR27</accession>
<dbReference type="EMBL" id="DF977496">
    <property type="protein sequence ID" value="GAP90930.1"/>
    <property type="molecule type" value="Genomic_DNA"/>
</dbReference>
<dbReference type="OrthoDB" id="4760311at2759"/>
<feature type="compositionally biased region" description="Basic and acidic residues" evidence="1">
    <location>
        <begin position="1"/>
        <end position="14"/>
    </location>
</feature>